<feature type="domain" description="PiggyBac transposable element-derived protein" evidence="1">
    <location>
        <begin position="2"/>
        <end position="158"/>
    </location>
</feature>
<evidence type="ECO:0000313" key="3">
    <source>
        <dbReference type="Proteomes" id="UP001162483"/>
    </source>
</evidence>
<dbReference type="PANTHER" id="PTHR46599">
    <property type="entry name" value="PIGGYBAC TRANSPOSABLE ELEMENT-DERIVED PROTEIN 4"/>
    <property type="match status" value="1"/>
</dbReference>
<evidence type="ECO:0000313" key="2">
    <source>
        <dbReference type="EMBL" id="CAI9598275.1"/>
    </source>
</evidence>
<protein>
    <recommendedName>
        <fullName evidence="1">PiggyBac transposable element-derived protein domain-containing protein</fullName>
    </recommendedName>
</protein>
<dbReference type="PANTHER" id="PTHR46599:SF3">
    <property type="entry name" value="PIGGYBAC TRANSPOSABLE ELEMENT-DERIVED PROTEIN 4"/>
    <property type="match status" value="1"/>
</dbReference>
<dbReference type="Pfam" id="PF13843">
    <property type="entry name" value="DDE_Tnp_1_7"/>
    <property type="match status" value="1"/>
</dbReference>
<gene>
    <name evidence="2" type="ORF">SPARVUS_LOCUS12377479</name>
</gene>
<organism evidence="2 3">
    <name type="scientific">Staurois parvus</name>
    <dbReference type="NCBI Taxonomy" id="386267"/>
    <lineage>
        <taxon>Eukaryota</taxon>
        <taxon>Metazoa</taxon>
        <taxon>Chordata</taxon>
        <taxon>Craniata</taxon>
        <taxon>Vertebrata</taxon>
        <taxon>Euteleostomi</taxon>
        <taxon>Amphibia</taxon>
        <taxon>Batrachia</taxon>
        <taxon>Anura</taxon>
        <taxon>Neobatrachia</taxon>
        <taxon>Ranoidea</taxon>
        <taxon>Ranidae</taxon>
        <taxon>Staurois</taxon>
    </lineage>
</organism>
<proteinExistence type="predicted"/>
<reference evidence="2" key="1">
    <citation type="submission" date="2023-05" db="EMBL/GenBank/DDBJ databases">
        <authorList>
            <person name="Stuckert A."/>
        </authorList>
    </citation>
    <scope>NUCLEOTIDE SEQUENCE</scope>
</reference>
<keyword evidence="3" id="KW-1185">Reference proteome</keyword>
<name>A0ABN9FQG4_9NEOB</name>
<accession>A0ABN9FQG4</accession>
<comment type="caution">
    <text evidence="2">The sequence shown here is derived from an EMBL/GenBank/DDBJ whole genome shotgun (WGS) entry which is preliminary data.</text>
</comment>
<dbReference type="EMBL" id="CATNWA010017135">
    <property type="protein sequence ID" value="CAI9598275.1"/>
    <property type="molecule type" value="Genomic_DNA"/>
</dbReference>
<evidence type="ECO:0000259" key="1">
    <source>
        <dbReference type="Pfam" id="PF13843"/>
    </source>
</evidence>
<feature type="non-terminal residue" evidence="2">
    <location>
        <position position="164"/>
    </location>
</feature>
<dbReference type="Proteomes" id="UP001162483">
    <property type="component" value="Unassembled WGS sequence"/>
</dbReference>
<sequence length="164" mass="19386">MPVFSAAMARHRYKSIMCFMHFNNNTLYHPRGDPEFDQLHKIQPFVNHLNQKFADVYTPQQNICVDESLINFSGRLAFKQFLPSKHARYVVKMYKTCERATVYTYKFRIYEGKDSHAEPHRCPDYMGSSGKIVWELVSSFFHMGYHLYVYNFYSNVPLDTCAIL</sequence>
<dbReference type="InterPro" id="IPR029526">
    <property type="entry name" value="PGBD"/>
</dbReference>